<evidence type="ECO:0000313" key="1">
    <source>
        <dbReference type="EMBL" id="DAD78595.1"/>
    </source>
</evidence>
<sequence>MVLYLVKERAGFVLVSTGQEQKTKTNKVMILVLIQKVPRERYFFRVQRRFTVGRELKSGFARGRKVKKISHVFKIASC</sequence>
<dbReference type="EMBL" id="BK014847">
    <property type="protein sequence ID" value="DAD78595.1"/>
    <property type="molecule type" value="Genomic_DNA"/>
</dbReference>
<reference evidence="1" key="1">
    <citation type="journal article" date="2021" name="Proc. Natl. Acad. Sci. U.S.A.">
        <title>A Catalog of Tens of Thousands of Viruses from Human Metagenomes Reveals Hidden Associations with Chronic Diseases.</title>
        <authorList>
            <person name="Tisza M.J."/>
            <person name="Buck C.B."/>
        </authorList>
    </citation>
    <scope>NUCLEOTIDE SEQUENCE</scope>
    <source>
        <strain evidence="1">CtA1z6</strain>
    </source>
</reference>
<protein>
    <submittedName>
        <fullName evidence="1">Uncharacterized protein</fullName>
    </submittedName>
</protein>
<organism evidence="1">
    <name type="scientific">Myoviridae sp. ctA1z6</name>
    <dbReference type="NCBI Taxonomy" id="2826627"/>
    <lineage>
        <taxon>Viruses</taxon>
        <taxon>Duplodnaviria</taxon>
        <taxon>Heunggongvirae</taxon>
        <taxon>Uroviricota</taxon>
        <taxon>Caudoviricetes</taxon>
    </lineage>
</organism>
<proteinExistence type="predicted"/>
<accession>A0A8S5M9G8</accession>
<name>A0A8S5M9G8_9CAUD</name>